<accession>A0ABT1RKX8</accession>
<evidence type="ECO:0000256" key="8">
    <source>
        <dbReference type="ARBA" id="ARBA00023049"/>
    </source>
</evidence>
<dbReference type="PANTHER" id="PTHR43808:SF31">
    <property type="entry name" value="N-ACETYL-L-CITRULLINE DEACETYLASE"/>
    <property type="match status" value="1"/>
</dbReference>
<evidence type="ECO:0000256" key="7">
    <source>
        <dbReference type="ARBA" id="ARBA00022997"/>
    </source>
</evidence>
<dbReference type="SUPFAM" id="SSF55031">
    <property type="entry name" value="Bacterial exopeptidase dimerisation domain"/>
    <property type="match status" value="1"/>
</dbReference>
<evidence type="ECO:0000256" key="1">
    <source>
        <dbReference type="ARBA" id="ARBA00001947"/>
    </source>
</evidence>
<dbReference type="InterPro" id="IPR036264">
    <property type="entry name" value="Bact_exopeptidase_dim_dom"/>
</dbReference>
<evidence type="ECO:0000256" key="2">
    <source>
        <dbReference type="ARBA" id="ARBA00006247"/>
    </source>
</evidence>
<dbReference type="PANTHER" id="PTHR43808">
    <property type="entry name" value="ACETYLORNITHINE DEACETYLASE"/>
    <property type="match status" value="1"/>
</dbReference>
<dbReference type="Proteomes" id="UP001524502">
    <property type="component" value="Unassembled WGS sequence"/>
</dbReference>
<keyword evidence="10" id="KW-1185">Reference proteome</keyword>
<comment type="caution">
    <text evidence="9">The sequence shown here is derived from an EMBL/GenBank/DDBJ whole genome shotgun (WGS) entry which is preliminary data.</text>
</comment>
<evidence type="ECO:0000256" key="3">
    <source>
        <dbReference type="ARBA" id="ARBA00022670"/>
    </source>
</evidence>
<keyword evidence="5 9" id="KW-0378">Hydrolase</keyword>
<dbReference type="GO" id="GO:0016805">
    <property type="term" value="F:dipeptidase activity"/>
    <property type="evidence" value="ECO:0007669"/>
    <property type="project" value="UniProtKB-KW"/>
</dbReference>
<dbReference type="InterPro" id="IPR050072">
    <property type="entry name" value="Peptidase_M20A"/>
</dbReference>
<evidence type="ECO:0000256" key="4">
    <source>
        <dbReference type="ARBA" id="ARBA00022723"/>
    </source>
</evidence>
<keyword evidence="8" id="KW-0482">Metalloprotease</keyword>
<dbReference type="Pfam" id="PF01546">
    <property type="entry name" value="Peptidase_M20"/>
    <property type="match status" value="1"/>
</dbReference>
<dbReference type="InterPro" id="IPR002933">
    <property type="entry name" value="Peptidase_M20"/>
</dbReference>
<evidence type="ECO:0000256" key="6">
    <source>
        <dbReference type="ARBA" id="ARBA00022833"/>
    </source>
</evidence>
<reference evidence="9 10" key="1">
    <citation type="submission" date="2022-06" db="EMBL/GenBank/DDBJ databases">
        <title>Isolation of gut microbiota from human fecal samples.</title>
        <authorList>
            <person name="Pamer E.G."/>
            <person name="Barat B."/>
            <person name="Waligurski E."/>
            <person name="Medina S."/>
            <person name="Paddock L."/>
            <person name="Mostad J."/>
        </authorList>
    </citation>
    <scope>NUCLEOTIDE SEQUENCE [LARGE SCALE GENOMIC DNA]</scope>
    <source>
        <strain evidence="9 10">SL.3.17</strain>
    </source>
</reference>
<gene>
    <name evidence="9" type="ORF">NE619_03695</name>
</gene>
<organism evidence="9 10">
    <name type="scientific">Anaerovorax odorimutans</name>
    <dbReference type="NCBI Taxonomy" id="109327"/>
    <lineage>
        <taxon>Bacteria</taxon>
        <taxon>Bacillati</taxon>
        <taxon>Bacillota</taxon>
        <taxon>Clostridia</taxon>
        <taxon>Peptostreptococcales</taxon>
        <taxon>Anaerovoracaceae</taxon>
        <taxon>Anaerovorax</taxon>
    </lineage>
</organism>
<dbReference type="NCBIfam" id="TIGR01887">
    <property type="entry name" value="dipeptidaselike"/>
    <property type="match status" value="1"/>
</dbReference>
<dbReference type="InterPro" id="IPR010964">
    <property type="entry name" value="M20A_pepV-rel"/>
</dbReference>
<protein>
    <submittedName>
        <fullName evidence="9">Sapep family Mn(2+)-dependent dipeptidase</fullName>
        <ecNumber evidence="9">3.4.13.-</ecNumber>
    </submittedName>
</protein>
<comment type="similarity">
    <text evidence="2">Belongs to the peptidase M20A family.</text>
</comment>
<dbReference type="Gene3D" id="3.30.70.360">
    <property type="match status" value="2"/>
</dbReference>
<proteinExistence type="inferred from homology"/>
<keyword evidence="4" id="KW-0479">Metal-binding</keyword>
<evidence type="ECO:0000313" key="9">
    <source>
        <dbReference type="EMBL" id="MCQ4635820.1"/>
    </source>
</evidence>
<name>A0ABT1RKX8_9FIRM</name>
<dbReference type="Gene3D" id="3.40.630.10">
    <property type="entry name" value="Zn peptidases"/>
    <property type="match status" value="1"/>
</dbReference>
<dbReference type="RefSeq" id="WP_256131011.1">
    <property type="nucleotide sequence ID" value="NZ_JANFXK010000003.1"/>
</dbReference>
<dbReference type="EC" id="3.4.13.-" evidence="9"/>
<keyword evidence="7 9" id="KW-0224">Dipeptidase</keyword>
<keyword evidence="3" id="KW-0645">Protease</keyword>
<sequence>MIEKKFDELLEGYHQEMVGNLCRLIRIKSVLGPEEPDAPFGRGPKEAFDFAMNLGREKGFECVNFDNYAGEINFGEGEEAAGVICHMDVVPEGEGWTYEPYGGQVVDGNIYGRGAVDDKGCFIAAFYACLALKESGVPLRRQIKHIIGTNEEQGYFPCIRYYKEHTDKMPICGIVPDSWFPAAFAEKGFLSYEFHKTFSGEQCGTEQPVLRSISAGSALNVVIPEAKAVFEGTKEQRAKILRTAEEILPAGRIKAMEDGDRLTIYTVGKSAHASAPEIGINAGSLLLRVLRKLEFFPQSACRTLHAWADQIAFDTDGSGLGVAFCDHTGPLTNNLGIFRMDENSLYAGMNIRYPVTQDTTLLEEQLSCAAAKSESRCEIIMRNPHFYVDPESPLVQTLTDIYRDMTGDEESQPVAHGGGSYARILENFIPYGPSIRGEELCFHKQDEHISCERLLLLSKIYARALYAMAK</sequence>
<dbReference type="SUPFAM" id="SSF53187">
    <property type="entry name" value="Zn-dependent exopeptidases"/>
    <property type="match status" value="1"/>
</dbReference>
<dbReference type="EMBL" id="JANFXK010000003">
    <property type="protein sequence ID" value="MCQ4635820.1"/>
    <property type="molecule type" value="Genomic_DNA"/>
</dbReference>
<evidence type="ECO:0000313" key="10">
    <source>
        <dbReference type="Proteomes" id="UP001524502"/>
    </source>
</evidence>
<keyword evidence="6" id="KW-0862">Zinc</keyword>
<comment type="cofactor">
    <cofactor evidence="1">
        <name>Zn(2+)</name>
        <dbReference type="ChEBI" id="CHEBI:29105"/>
    </cofactor>
</comment>
<evidence type="ECO:0000256" key="5">
    <source>
        <dbReference type="ARBA" id="ARBA00022801"/>
    </source>
</evidence>